<evidence type="ECO:0000256" key="2">
    <source>
        <dbReference type="ARBA" id="ARBA00022840"/>
    </source>
</evidence>
<dbReference type="PANTHER" id="PTHR43272:SF33">
    <property type="entry name" value="AMP-BINDING DOMAIN-CONTAINING PROTEIN-RELATED"/>
    <property type="match status" value="1"/>
</dbReference>
<dbReference type="RefSeq" id="WP_113920340.1">
    <property type="nucleotide sequence ID" value="NZ_QNRX01000006.1"/>
</dbReference>
<protein>
    <submittedName>
        <fullName evidence="5">Long-chain acyl-CoA synthetase</fullName>
    </submittedName>
</protein>
<evidence type="ECO:0000313" key="5">
    <source>
        <dbReference type="EMBL" id="RBP66013.1"/>
    </source>
</evidence>
<dbReference type="InterPro" id="IPR042099">
    <property type="entry name" value="ANL_N_sf"/>
</dbReference>
<dbReference type="Gene3D" id="3.40.50.12780">
    <property type="entry name" value="N-terminal domain of ligase-like"/>
    <property type="match status" value="1"/>
</dbReference>
<dbReference type="Gene3D" id="3.30.300.30">
    <property type="match status" value="1"/>
</dbReference>
<dbReference type="EMBL" id="QNRX01000006">
    <property type="protein sequence ID" value="RBP66013.1"/>
    <property type="molecule type" value="Genomic_DNA"/>
</dbReference>
<keyword evidence="2" id="KW-0067">ATP-binding</keyword>
<proteinExistence type="predicted"/>
<dbReference type="OrthoDB" id="9803968at2"/>
<dbReference type="SUPFAM" id="SSF56801">
    <property type="entry name" value="Acetyl-CoA synthetase-like"/>
    <property type="match status" value="1"/>
</dbReference>
<evidence type="ECO:0000313" key="6">
    <source>
        <dbReference type="Proteomes" id="UP000253490"/>
    </source>
</evidence>
<comment type="catalytic activity">
    <reaction evidence="3">
        <text>a long-chain fatty acid + ATP + CoA = a long-chain fatty acyl-CoA + AMP + diphosphate</text>
        <dbReference type="Rhea" id="RHEA:15421"/>
        <dbReference type="ChEBI" id="CHEBI:30616"/>
        <dbReference type="ChEBI" id="CHEBI:33019"/>
        <dbReference type="ChEBI" id="CHEBI:57287"/>
        <dbReference type="ChEBI" id="CHEBI:57560"/>
        <dbReference type="ChEBI" id="CHEBI:83139"/>
        <dbReference type="ChEBI" id="CHEBI:456215"/>
        <dbReference type="EC" id="6.2.1.3"/>
    </reaction>
    <physiologicalReaction direction="left-to-right" evidence="3">
        <dbReference type="Rhea" id="RHEA:15422"/>
    </physiologicalReaction>
</comment>
<dbReference type="GO" id="GO:0004467">
    <property type="term" value="F:long-chain fatty acid-CoA ligase activity"/>
    <property type="evidence" value="ECO:0007669"/>
    <property type="project" value="UniProtKB-EC"/>
</dbReference>
<dbReference type="Pfam" id="PF00501">
    <property type="entry name" value="AMP-binding"/>
    <property type="match status" value="1"/>
</dbReference>
<comment type="caution">
    <text evidence="5">The sequence shown here is derived from an EMBL/GenBank/DDBJ whole genome shotgun (WGS) entry which is preliminary data.</text>
</comment>
<evidence type="ECO:0000256" key="1">
    <source>
        <dbReference type="ARBA" id="ARBA00022741"/>
    </source>
</evidence>
<dbReference type="PANTHER" id="PTHR43272">
    <property type="entry name" value="LONG-CHAIN-FATTY-ACID--COA LIGASE"/>
    <property type="match status" value="1"/>
</dbReference>
<dbReference type="InterPro" id="IPR000873">
    <property type="entry name" value="AMP-dep_synth/lig_dom"/>
</dbReference>
<dbReference type="GO" id="GO:0005524">
    <property type="term" value="F:ATP binding"/>
    <property type="evidence" value="ECO:0007669"/>
    <property type="project" value="UniProtKB-KW"/>
</dbReference>
<name>A0A366IAX6_9FIRM</name>
<dbReference type="AlphaFoldDB" id="A0A366IAX6"/>
<accession>A0A366IAX6</accession>
<sequence>MKSRIFYKPEKLNSTRELLSRSSSKYSEHIAFKEIGPNKQILEYSYKNLQEDVDAFGASLIEMGMKGYHFAILGENSYLWVVSYLAIIQGIGVAVPLDKELSEEDLFHLIKKSNTDAIICSKTYASIAQKCIDNNLKVKQIIVMNSEDHADFLSMKKLIQKGKEFIKDGDVDYTNTPIDVENMCEIIFTSGTTGPNKGVMLSQKNLMTVLYGSMTVIKAEGVSLSVLPIHHTYECSCHILGGLYSGITICFIDSLKRVVESMNLFKPNMSIMVPMFLEAIYNSIWRESKRQGLEKHLQYGVWFSNLIRKIRIDRRRKYFAPVLNRFGGNLQQIVCGGAPLSYEVVKGLTDLGIDILNGYGITECAPLVACNHLKWRKPGSLGRVMSNCKVRINNPDSQGKGEIQVKGDNVMLGYYDDPESTERSFTEDGWFKTGDLGYLDKDNFLYINGREKNLIILSNGKNVHPEELEEIIRRKLVYVKEVVVYSASSSDVGGECIAACVCPEEEYLHSMGIDEFKAQLNKDFKSLNRSLPAYKQINRIMFSEYEFEKTTSKKIKRNSIAERSYQSA</sequence>
<organism evidence="5 6">
    <name type="scientific">Alkalibaculum bacchi</name>
    <dbReference type="NCBI Taxonomy" id="645887"/>
    <lineage>
        <taxon>Bacteria</taxon>
        <taxon>Bacillati</taxon>
        <taxon>Bacillota</taxon>
        <taxon>Clostridia</taxon>
        <taxon>Eubacteriales</taxon>
        <taxon>Eubacteriaceae</taxon>
        <taxon>Alkalibaculum</taxon>
    </lineage>
</organism>
<evidence type="ECO:0000259" key="4">
    <source>
        <dbReference type="Pfam" id="PF00501"/>
    </source>
</evidence>
<dbReference type="Pfam" id="PF23562">
    <property type="entry name" value="AMP-binding_C_3"/>
    <property type="match status" value="1"/>
</dbReference>
<dbReference type="GO" id="GO:0016020">
    <property type="term" value="C:membrane"/>
    <property type="evidence" value="ECO:0007669"/>
    <property type="project" value="TreeGrafter"/>
</dbReference>
<reference evidence="5 6" key="1">
    <citation type="submission" date="2018-06" db="EMBL/GenBank/DDBJ databases">
        <title>Genomic Encyclopedia of Type Strains, Phase IV (KMG-IV): sequencing the most valuable type-strain genomes for metagenomic binning, comparative biology and taxonomic classification.</title>
        <authorList>
            <person name="Goeker M."/>
        </authorList>
    </citation>
    <scope>NUCLEOTIDE SEQUENCE [LARGE SCALE GENOMIC DNA]</scope>
    <source>
        <strain evidence="5 6">DSM 22112</strain>
    </source>
</reference>
<gene>
    <name evidence="5" type="ORF">DES36_106125</name>
</gene>
<keyword evidence="6" id="KW-1185">Reference proteome</keyword>
<dbReference type="Proteomes" id="UP000253490">
    <property type="component" value="Unassembled WGS sequence"/>
</dbReference>
<dbReference type="InterPro" id="IPR045851">
    <property type="entry name" value="AMP-bd_C_sf"/>
</dbReference>
<keyword evidence="1" id="KW-0547">Nucleotide-binding</keyword>
<feature type="domain" description="AMP-dependent synthetase/ligase" evidence="4">
    <location>
        <begin position="21"/>
        <end position="415"/>
    </location>
</feature>
<evidence type="ECO:0000256" key="3">
    <source>
        <dbReference type="ARBA" id="ARBA00024484"/>
    </source>
</evidence>